<comment type="caution">
    <text evidence="2">The sequence shown here is derived from an EMBL/GenBank/DDBJ whole genome shotgun (WGS) entry which is preliminary data.</text>
</comment>
<feature type="compositionally biased region" description="Acidic residues" evidence="1">
    <location>
        <begin position="134"/>
        <end position="149"/>
    </location>
</feature>
<gene>
    <name evidence="2" type="ORF">RclHR1_05970005</name>
</gene>
<evidence type="ECO:0000313" key="3">
    <source>
        <dbReference type="Proteomes" id="UP000247702"/>
    </source>
</evidence>
<dbReference type="Proteomes" id="UP000247702">
    <property type="component" value="Unassembled WGS sequence"/>
</dbReference>
<protein>
    <submittedName>
        <fullName evidence="2">Uncharacterized protein</fullName>
    </submittedName>
</protein>
<dbReference type="EMBL" id="BEXD01003978">
    <property type="protein sequence ID" value="GBC04948.1"/>
    <property type="molecule type" value="Genomic_DNA"/>
</dbReference>
<proteinExistence type="predicted"/>
<accession>A0A2Z6RPI0</accession>
<dbReference type="AlphaFoldDB" id="A0A2Z6RPI0"/>
<sequence>MAGVPQPFFNWDDDIPDFFAKFRLYLQNQNVDLADNARALIIEKDQAIEYLRGFKLRTVEDLWNEDWHIADGHPTNASVNIPNANTSNMVVVPGIHFGQAIWWLKTHFPIKLNIRKCDICEETGHTTLTYNSSDLDDEENDGNSYDEDNNIWTRYDPPVKKNSHAKNVPIPYSLEKESKSDKWFLSLQYLNAKIDDLTISNSFLDDESEFGTLNDTTINALKWKVNKPSDFAIKGNSKHITETLE</sequence>
<reference evidence="2 3" key="1">
    <citation type="submission" date="2017-11" db="EMBL/GenBank/DDBJ databases">
        <title>The genome of Rhizophagus clarus HR1 reveals common genetic basis of auxotrophy among arbuscular mycorrhizal fungi.</title>
        <authorList>
            <person name="Kobayashi Y."/>
        </authorList>
    </citation>
    <scope>NUCLEOTIDE SEQUENCE [LARGE SCALE GENOMIC DNA]</scope>
    <source>
        <strain evidence="2 3">HR1</strain>
    </source>
</reference>
<evidence type="ECO:0000256" key="1">
    <source>
        <dbReference type="SAM" id="MobiDB-lite"/>
    </source>
</evidence>
<name>A0A2Z6RPI0_9GLOM</name>
<keyword evidence="3" id="KW-1185">Reference proteome</keyword>
<feature type="region of interest" description="Disordered" evidence="1">
    <location>
        <begin position="131"/>
        <end position="151"/>
    </location>
</feature>
<evidence type="ECO:0000313" key="2">
    <source>
        <dbReference type="EMBL" id="GBC04948.1"/>
    </source>
</evidence>
<organism evidence="2 3">
    <name type="scientific">Rhizophagus clarus</name>
    <dbReference type="NCBI Taxonomy" id="94130"/>
    <lineage>
        <taxon>Eukaryota</taxon>
        <taxon>Fungi</taxon>
        <taxon>Fungi incertae sedis</taxon>
        <taxon>Mucoromycota</taxon>
        <taxon>Glomeromycotina</taxon>
        <taxon>Glomeromycetes</taxon>
        <taxon>Glomerales</taxon>
        <taxon>Glomeraceae</taxon>
        <taxon>Rhizophagus</taxon>
    </lineage>
</organism>